<dbReference type="InterPro" id="IPR000212">
    <property type="entry name" value="DNA_helicase_UvrD/REP"/>
</dbReference>
<keyword evidence="3" id="KW-0547">Nucleotide-binding</keyword>
<dbReference type="Pfam" id="PF13245">
    <property type="entry name" value="AAA_19"/>
    <property type="match status" value="1"/>
</dbReference>
<organism evidence="3 4">
    <name type="scientific">Ruegeria atlantica</name>
    <dbReference type="NCBI Taxonomy" id="81569"/>
    <lineage>
        <taxon>Bacteria</taxon>
        <taxon>Pseudomonadati</taxon>
        <taxon>Pseudomonadota</taxon>
        <taxon>Alphaproteobacteria</taxon>
        <taxon>Rhodobacterales</taxon>
        <taxon>Roseobacteraceae</taxon>
        <taxon>Ruegeria</taxon>
    </lineage>
</organism>
<dbReference type="EMBL" id="CYPU01000011">
    <property type="protein sequence ID" value="CUH46436.1"/>
    <property type="molecule type" value="Genomic_DNA"/>
</dbReference>
<dbReference type="InterPro" id="IPR011528">
    <property type="entry name" value="NERD"/>
</dbReference>
<dbReference type="GO" id="GO:0003677">
    <property type="term" value="F:DNA binding"/>
    <property type="evidence" value="ECO:0007669"/>
    <property type="project" value="InterPro"/>
</dbReference>
<dbReference type="OrthoDB" id="7066673at2"/>
<dbReference type="Pfam" id="PF08378">
    <property type="entry name" value="NERD"/>
    <property type="match status" value="1"/>
</dbReference>
<dbReference type="PANTHER" id="PTHR11070">
    <property type="entry name" value="UVRD / RECB / PCRA DNA HELICASE FAMILY MEMBER"/>
    <property type="match status" value="1"/>
</dbReference>
<accession>A0A0N7LPX5</accession>
<keyword evidence="3" id="KW-0347">Helicase</keyword>
<evidence type="ECO:0000313" key="3">
    <source>
        <dbReference type="EMBL" id="CUH46436.1"/>
    </source>
</evidence>
<protein>
    <recommendedName>
        <fullName evidence="1">DNA 3'-5' helicase II</fullName>
    </recommendedName>
</protein>
<dbReference type="SUPFAM" id="SSF52540">
    <property type="entry name" value="P-loop containing nucleoside triphosphate hydrolases"/>
    <property type="match status" value="1"/>
</dbReference>
<name>A0A0N7LPX5_9RHOB</name>
<dbReference type="AlphaFoldDB" id="A0A0N7LPX5"/>
<dbReference type="InterPro" id="IPR027417">
    <property type="entry name" value="P-loop_NTPase"/>
</dbReference>
<dbReference type="RefSeq" id="WP_058276231.1">
    <property type="nucleotide sequence ID" value="NZ_CYPU01000011.1"/>
</dbReference>
<reference evidence="3 4" key="1">
    <citation type="submission" date="2015-09" db="EMBL/GenBank/DDBJ databases">
        <authorList>
            <consortium name="Swine Surveillance"/>
        </authorList>
    </citation>
    <scope>NUCLEOTIDE SEQUENCE [LARGE SCALE GENOMIC DNA]</scope>
    <source>
        <strain evidence="3 4">CECT 4292</strain>
    </source>
</reference>
<dbReference type="GO" id="GO:0005524">
    <property type="term" value="F:ATP binding"/>
    <property type="evidence" value="ECO:0007669"/>
    <property type="project" value="InterPro"/>
</dbReference>
<dbReference type="GO" id="GO:0043138">
    <property type="term" value="F:3'-5' DNA helicase activity"/>
    <property type="evidence" value="ECO:0007669"/>
    <property type="project" value="TreeGrafter"/>
</dbReference>
<dbReference type="PANTHER" id="PTHR11070:SF2">
    <property type="entry name" value="ATP-DEPENDENT DNA HELICASE SRS2"/>
    <property type="match status" value="1"/>
</dbReference>
<evidence type="ECO:0000256" key="1">
    <source>
        <dbReference type="ARBA" id="ARBA00034923"/>
    </source>
</evidence>
<sequence>MAVLYPDYRGDFRSITSAAEVKFYEACSRLPDDFHVFHSVAWISRSGGVARDGEADFLICHPDRGFLVVEVKGGRIEADYSSGTWISIDRNGKRNPIKDPFKQATNAKYNILSKLKENRDWGRLGLKRVAAGHAAFFPDVDDARRLQGPAAPVDIIGDRSDIVHLEDWLLKSFDFWAAGEEGARVDPLGPGGIRLVEKTLARVVEARPLFSAQISEDERKRLELTERQLQILDLLSRQRRVSISGGAGTGKTVLATEKARRLADEGFKTLLTCYNVPLARHLEEICAGNDNLDVFGFHKLCKSIVDEANAVSGRDILAEVKADEPGKDLWDDHYPIALAYALEIVDRRYDAIVIDEGQDFGEEFWLPIEMMLTDGTKSPLYIFHDENQNVYDRASTFPTDAAPITLSTNCRNTLQIHDVAYRFYSGSPVDPPELQGRDIERIHAPDIDRQAKEIHQFVSKLMVNEKVEPKDIAVLIGNRRKRKDYETSLNKFKLPGGSNWKNVDGTGDRDVVLESVARFKGLEADVLVLWGLDDLPEDEKKSTFYVGSSRAKSHLVLCGLESSCDEVLSIG</sequence>
<dbReference type="GeneID" id="55491900"/>
<dbReference type="Proteomes" id="UP000050783">
    <property type="component" value="Unassembled WGS sequence"/>
</dbReference>
<keyword evidence="3" id="KW-0378">Hydrolase</keyword>
<gene>
    <name evidence="3" type="ORF">RUA4292_00602</name>
</gene>
<dbReference type="GO" id="GO:0000725">
    <property type="term" value="P:recombinational repair"/>
    <property type="evidence" value="ECO:0007669"/>
    <property type="project" value="TreeGrafter"/>
</dbReference>
<feature type="domain" description="NERD" evidence="2">
    <location>
        <begin position="18"/>
        <end position="115"/>
    </location>
</feature>
<keyword evidence="3" id="KW-0067">ATP-binding</keyword>
<proteinExistence type="predicted"/>
<evidence type="ECO:0000313" key="4">
    <source>
        <dbReference type="Proteomes" id="UP000050783"/>
    </source>
</evidence>
<evidence type="ECO:0000259" key="2">
    <source>
        <dbReference type="Pfam" id="PF08378"/>
    </source>
</evidence>
<dbReference type="Gene3D" id="3.40.50.300">
    <property type="entry name" value="P-loop containing nucleotide triphosphate hydrolases"/>
    <property type="match status" value="2"/>
</dbReference>